<comment type="caution">
    <text evidence="13">The sequence shown here is derived from an EMBL/GenBank/DDBJ whole genome shotgun (WGS) entry which is preliminary data.</text>
</comment>
<evidence type="ECO:0000256" key="4">
    <source>
        <dbReference type="ARBA" id="ARBA00022475"/>
    </source>
</evidence>
<dbReference type="Proteomes" id="UP001152759">
    <property type="component" value="Unassembled WGS sequence"/>
</dbReference>
<comment type="similarity">
    <text evidence="3">Belongs to the CD36 family.</text>
</comment>
<keyword evidence="7" id="KW-0472">Membrane</keyword>
<comment type="subcellular location">
    <subcellularLocation>
        <location evidence="2">Cell membrane</location>
        <topology evidence="2">Multi-pass membrane protein</topology>
    </subcellularLocation>
    <subcellularLocation>
        <location evidence="1">Membrane</location>
        <location evidence="1">Caveola</location>
        <topology evidence="1">Multi-pass membrane protein</topology>
    </subcellularLocation>
</comment>
<evidence type="ECO:0000256" key="5">
    <source>
        <dbReference type="ARBA" id="ARBA00022692"/>
    </source>
</evidence>
<organism evidence="13 14">
    <name type="scientific">Bemisia tabaci</name>
    <name type="common">Sweetpotato whitefly</name>
    <name type="synonym">Aleurodes tabaci</name>
    <dbReference type="NCBI Taxonomy" id="7038"/>
    <lineage>
        <taxon>Eukaryota</taxon>
        <taxon>Metazoa</taxon>
        <taxon>Ecdysozoa</taxon>
        <taxon>Arthropoda</taxon>
        <taxon>Hexapoda</taxon>
        <taxon>Insecta</taxon>
        <taxon>Pterygota</taxon>
        <taxon>Neoptera</taxon>
        <taxon>Paraneoptera</taxon>
        <taxon>Hemiptera</taxon>
        <taxon>Sternorrhyncha</taxon>
        <taxon>Aleyrodoidea</taxon>
        <taxon>Aleyrodidae</taxon>
        <taxon>Aleyrodinae</taxon>
        <taxon>Bemisia</taxon>
    </lineage>
</organism>
<keyword evidence="10" id="KW-0325">Glycoprotein</keyword>
<dbReference type="EMBL" id="CAKKNF020000004">
    <property type="protein sequence ID" value="CAH0746886.1"/>
    <property type="molecule type" value="Genomic_DNA"/>
</dbReference>
<evidence type="ECO:0000313" key="13">
    <source>
        <dbReference type="EMBL" id="CAH0746886.1"/>
    </source>
</evidence>
<gene>
    <name evidence="13" type="ORF">BEMITA_LOCUS52</name>
</gene>
<evidence type="ECO:0000256" key="12">
    <source>
        <dbReference type="ARBA" id="ARBA00042244"/>
    </source>
</evidence>
<evidence type="ECO:0000256" key="3">
    <source>
        <dbReference type="ARBA" id="ARBA00010532"/>
    </source>
</evidence>
<evidence type="ECO:0000256" key="7">
    <source>
        <dbReference type="ARBA" id="ARBA00023136"/>
    </source>
</evidence>
<keyword evidence="8" id="KW-1015">Disulfide bond</keyword>
<proteinExistence type="inferred from homology"/>
<protein>
    <recommendedName>
        <fullName evidence="11">Scavenger receptor class B member 1</fullName>
    </recommendedName>
    <alternativeName>
        <fullName evidence="12">SR-BI</fullName>
    </alternativeName>
</protein>
<evidence type="ECO:0000256" key="2">
    <source>
        <dbReference type="ARBA" id="ARBA00004651"/>
    </source>
</evidence>
<dbReference type="GO" id="GO:0005901">
    <property type="term" value="C:caveola"/>
    <property type="evidence" value="ECO:0007669"/>
    <property type="project" value="UniProtKB-SubCell"/>
</dbReference>
<keyword evidence="9" id="KW-0675">Receptor</keyword>
<dbReference type="GO" id="GO:0005737">
    <property type="term" value="C:cytoplasm"/>
    <property type="evidence" value="ECO:0007669"/>
    <property type="project" value="TreeGrafter"/>
</dbReference>
<evidence type="ECO:0000256" key="8">
    <source>
        <dbReference type="ARBA" id="ARBA00023157"/>
    </source>
</evidence>
<dbReference type="PRINTS" id="PR01609">
    <property type="entry name" value="CD36FAMILY"/>
</dbReference>
<evidence type="ECO:0000256" key="10">
    <source>
        <dbReference type="ARBA" id="ARBA00023180"/>
    </source>
</evidence>
<dbReference type="AlphaFoldDB" id="A0AAI8UU14"/>
<keyword evidence="5" id="KW-0812">Transmembrane</keyword>
<keyword evidence="14" id="KW-1185">Reference proteome</keyword>
<keyword evidence="6" id="KW-1133">Transmembrane helix</keyword>
<dbReference type="InterPro" id="IPR002159">
    <property type="entry name" value="CD36_fam"/>
</dbReference>
<sequence>FLKLSLCGLILIALSYAIYIINPVDVIKAQRLRFFEGSFAYGLWKKPPVKVYINVYIFNVTNSEEFKRGDAQELEIKEIGPYVYWEELENQNVTFHENKTLSYTPMRLIHYDAELSVGDPDLDYIVVPNIPLLEI</sequence>
<reference evidence="13" key="1">
    <citation type="submission" date="2021-12" db="EMBL/GenBank/DDBJ databases">
        <authorList>
            <person name="King R."/>
        </authorList>
    </citation>
    <scope>NUCLEOTIDE SEQUENCE</scope>
</reference>
<keyword evidence="4" id="KW-1003">Cell membrane</keyword>
<feature type="non-terminal residue" evidence="13">
    <location>
        <position position="1"/>
    </location>
</feature>
<evidence type="ECO:0000313" key="14">
    <source>
        <dbReference type="Proteomes" id="UP001152759"/>
    </source>
</evidence>
<dbReference type="Pfam" id="PF01130">
    <property type="entry name" value="CD36"/>
    <property type="match status" value="1"/>
</dbReference>
<evidence type="ECO:0000256" key="9">
    <source>
        <dbReference type="ARBA" id="ARBA00023170"/>
    </source>
</evidence>
<dbReference type="GO" id="GO:0005044">
    <property type="term" value="F:scavenger receptor activity"/>
    <property type="evidence" value="ECO:0007669"/>
    <property type="project" value="TreeGrafter"/>
</dbReference>
<accession>A0AAI8UU14</accession>
<name>A0AAI8UU14_BEMTA</name>
<evidence type="ECO:0000256" key="11">
    <source>
        <dbReference type="ARBA" id="ARBA00040821"/>
    </source>
</evidence>
<dbReference type="PANTHER" id="PTHR11923:SF110">
    <property type="entry name" value="SCAVENGER RECEPTOR CLASS B MEMBER 1"/>
    <property type="match status" value="1"/>
</dbReference>
<evidence type="ECO:0000256" key="1">
    <source>
        <dbReference type="ARBA" id="ARBA00004189"/>
    </source>
</evidence>
<dbReference type="PANTHER" id="PTHR11923">
    <property type="entry name" value="SCAVENGER RECEPTOR CLASS B TYPE-1 SR-B1"/>
    <property type="match status" value="1"/>
</dbReference>
<evidence type="ECO:0000256" key="6">
    <source>
        <dbReference type="ARBA" id="ARBA00022989"/>
    </source>
</evidence>